<dbReference type="EMBL" id="BARU01044878">
    <property type="protein sequence ID" value="GAH82259.1"/>
    <property type="molecule type" value="Genomic_DNA"/>
</dbReference>
<dbReference type="GO" id="GO:0004643">
    <property type="term" value="F:phosphoribosylaminoimidazolecarboxamide formyltransferase activity"/>
    <property type="evidence" value="ECO:0007669"/>
    <property type="project" value="InterPro"/>
</dbReference>
<dbReference type="SUPFAM" id="SSF52335">
    <property type="entry name" value="Methylglyoxal synthase-like"/>
    <property type="match status" value="1"/>
</dbReference>
<organism evidence="2">
    <name type="scientific">marine sediment metagenome</name>
    <dbReference type="NCBI Taxonomy" id="412755"/>
    <lineage>
        <taxon>unclassified sequences</taxon>
        <taxon>metagenomes</taxon>
        <taxon>ecological metagenomes</taxon>
    </lineage>
</organism>
<dbReference type="Pfam" id="PF02142">
    <property type="entry name" value="MGS"/>
    <property type="match status" value="1"/>
</dbReference>
<protein>
    <recommendedName>
        <fullName evidence="1">MGS-like domain-containing protein</fullName>
    </recommendedName>
</protein>
<evidence type="ECO:0000259" key="1">
    <source>
        <dbReference type="PROSITE" id="PS51855"/>
    </source>
</evidence>
<dbReference type="GO" id="GO:0003937">
    <property type="term" value="F:IMP cyclohydrolase activity"/>
    <property type="evidence" value="ECO:0007669"/>
    <property type="project" value="InterPro"/>
</dbReference>
<gene>
    <name evidence="2" type="ORF">S03H2_68294</name>
</gene>
<dbReference type="GO" id="GO:0005829">
    <property type="term" value="C:cytosol"/>
    <property type="evidence" value="ECO:0007669"/>
    <property type="project" value="TreeGrafter"/>
</dbReference>
<dbReference type="Gene3D" id="3.40.50.1380">
    <property type="entry name" value="Methylglyoxal synthase-like domain"/>
    <property type="match status" value="1"/>
</dbReference>
<comment type="caution">
    <text evidence="2">The sequence shown here is derived from an EMBL/GenBank/DDBJ whole genome shotgun (WGS) entry which is preliminary data.</text>
</comment>
<evidence type="ECO:0000313" key="2">
    <source>
        <dbReference type="EMBL" id="GAH82259.1"/>
    </source>
</evidence>
<dbReference type="GO" id="GO:0006189">
    <property type="term" value="P:'de novo' IMP biosynthetic process"/>
    <property type="evidence" value="ECO:0007669"/>
    <property type="project" value="TreeGrafter"/>
</dbReference>
<dbReference type="InterPro" id="IPR036914">
    <property type="entry name" value="MGS-like_dom_sf"/>
</dbReference>
<proteinExistence type="predicted"/>
<dbReference type="InterPro" id="IPR002695">
    <property type="entry name" value="PurH-like"/>
</dbReference>
<sequence length="55" mass="5984">MPEIKRALISVFHKEGIVDFAKGLAKLGIEILSTGGTARALREAGIRVRDVSKYT</sequence>
<accession>X1JVG5</accession>
<dbReference type="InterPro" id="IPR011607">
    <property type="entry name" value="MGS-like_dom"/>
</dbReference>
<feature type="domain" description="MGS-like" evidence="1">
    <location>
        <begin position="1"/>
        <end position="55"/>
    </location>
</feature>
<dbReference type="PANTHER" id="PTHR11692">
    <property type="entry name" value="BIFUNCTIONAL PURINE BIOSYNTHESIS PROTEIN PURH"/>
    <property type="match status" value="1"/>
</dbReference>
<dbReference type="AlphaFoldDB" id="X1JVG5"/>
<dbReference type="PROSITE" id="PS51855">
    <property type="entry name" value="MGS"/>
    <property type="match status" value="1"/>
</dbReference>
<name>X1JVG5_9ZZZZ</name>
<reference evidence="2" key="1">
    <citation type="journal article" date="2014" name="Front. Microbiol.">
        <title>High frequency of phylogenetically diverse reductive dehalogenase-homologous genes in deep subseafloor sedimentary metagenomes.</title>
        <authorList>
            <person name="Kawai M."/>
            <person name="Futagami T."/>
            <person name="Toyoda A."/>
            <person name="Takaki Y."/>
            <person name="Nishi S."/>
            <person name="Hori S."/>
            <person name="Arai W."/>
            <person name="Tsubouchi T."/>
            <person name="Morono Y."/>
            <person name="Uchiyama I."/>
            <person name="Ito T."/>
            <person name="Fujiyama A."/>
            <person name="Inagaki F."/>
            <person name="Takami H."/>
        </authorList>
    </citation>
    <scope>NUCLEOTIDE SEQUENCE</scope>
    <source>
        <strain evidence="2">Expedition CK06-06</strain>
    </source>
</reference>
<dbReference type="PANTHER" id="PTHR11692:SF0">
    <property type="entry name" value="BIFUNCTIONAL PURINE BIOSYNTHESIS PROTEIN ATIC"/>
    <property type="match status" value="1"/>
</dbReference>
<feature type="non-terminal residue" evidence="2">
    <location>
        <position position="55"/>
    </location>
</feature>